<sequence length="43" mass="4747">MPEERSANDVWTIGAAYDSHVGRWSRLVAWAVRGHEPGATGPR</sequence>
<dbReference type="EMBL" id="AP025591">
    <property type="protein sequence ID" value="BDG01154.1"/>
    <property type="molecule type" value="Genomic_DNA"/>
</dbReference>
<protein>
    <submittedName>
        <fullName evidence="1">Uncharacterized protein</fullName>
    </submittedName>
</protein>
<evidence type="ECO:0000313" key="1">
    <source>
        <dbReference type="EMBL" id="BDG01154.1"/>
    </source>
</evidence>
<keyword evidence="2" id="KW-1185">Reference proteome</keyword>
<evidence type="ECO:0000313" key="2">
    <source>
        <dbReference type="Proteomes" id="UP001162891"/>
    </source>
</evidence>
<name>A0ABM7WNW6_9BACT</name>
<proteinExistence type="predicted"/>
<gene>
    <name evidence="1" type="ORF">AMOR_01500</name>
</gene>
<organism evidence="1 2">
    <name type="scientific">Anaeromyxobacter oryzae</name>
    <dbReference type="NCBI Taxonomy" id="2918170"/>
    <lineage>
        <taxon>Bacteria</taxon>
        <taxon>Pseudomonadati</taxon>
        <taxon>Myxococcota</taxon>
        <taxon>Myxococcia</taxon>
        <taxon>Myxococcales</taxon>
        <taxon>Cystobacterineae</taxon>
        <taxon>Anaeromyxobacteraceae</taxon>
        <taxon>Anaeromyxobacter</taxon>
    </lineage>
</organism>
<reference evidence="2" key="1">
    <citation type="journal article" date="2022" name="Int. J. Syst. Evol. Microbiol.">
        <title>Anaeromyxobacter oryzae sp. nov., Anaeromyxobacter diazotrophicus sp. nov. and Anaeromyxobacter paludicola sp. nov., isolated from paddy soils.</title>
        <authorList>
            <person name="Itoh H."/>
            <person name="Xu Z."/>
            <person name="Mise K."/>
            <person name="Masuda Y."/>
            <person name="Ushijima N."/>
            <person name="Hayakawa C."/>
            <person name="Shiratori Y."/>
            <person name="Senoo K."/>
        </authorList>
    </citation>
    <scope>NUCLEOTIDE SEQUENCE [LARGE SCALE GENOMIC DNA]</scope>
    <source>
        <strain evidence="2">Red232</strain>
    </source>
</reference>
<accession>A0ABM7WNW6</accession>
<dbReference type="Proteomes" id="UP001162891">
    <property type="component" value="Chromosome"/>
</dbReference>